<evidence type="ECO:0000256" key="2">
    <source>
        <dbReference type="ARBA" id="ARBA00010410"/>
    </source>
</evidence>
<comment type="subunit">
    <text evidence="9">Part of the SNAPc complex composed of 5 subunits: SNAPC1, SNAPC2, SNAPC3, SNAPC4 and SNAPC5. SNAPC3 interacts with SNAPC1.</text>
</comment>
<dbReference type="RefSeq" id="XP_052742357.1">
    <property type="nucleotide sequence ID" value="XM_052886397.1"/>
</dbReference>
<accession>A0ABM3LTG6</accession>
<dbReference type="PANTHER" id="PTHR13421:SF16">
    <property type="entry name" value="SNRNA-ACTIVATING PROTEIN COMPLEX SUBUNIT 3"/>
    <property type="match status" value="1"/>
</dbReference>
<evidence type="ECO:0000256" key="3">
    <source>
        <dbReference type="ARBA" id="ARBA00013634"/>
    </source>
</evidence>
<keyword evidence="5" id="KW-0238">DNA-binding</keyword>
<comment type="function">
    <text evidence="8">Part of the SNAPc complex required for the transcription of both RNA polymerase II and III small-nuclear RNA genes. Binds to the proximal sequence element (PSE), a non-TATA-box basal promoter element common to these 2 types of genes. Recruits TBP and BRF2 to the U6 snRNA TATA box.</text>
</comment>
<evidence type="ECO:0000256" key="7">
    <source>
        <dbReference type="ARBA" id="ARBA00023242"/>
    </source>
</evidence>
<dbReference type="GeneID" id="112051274"/>
<keyword evidence="11" id="KW-1185">Reference proteome</keyword>
<evidence type="ECO:0000256" key="10">
    <source>
        <dbReference type="ARBA" id="ARBA00029606"/>
    </source>
</evidence>
<keyword evidence="7" id="KW-0539">Nucleus</keyword>
<dbReference type="Pfam" id="PF12251">
    <property type="entry name" value="SNAPC3"/>
    <property type="match status" value="1"/>
</dbReference>
<sequence>MSMPMDTSTSVQETAQMQETCNATNDKIKTGAETPAMETVHNEFAETQSQNTQDSKGRNSVCDPMSVCGPYSNCPCSLHSKANESENEDVDLPLRRASLIGLEEDCEDDPNVMVVKSETVEILSLSKEKVKAAVKSTVDEDNSNTSRLSQTAENVIVNYHRPTSYQVQVTSTIGEENGCTSTSIHSLSQNVVNDVVVVNDGAEDKGPKPNEVNDRSKLTVTYTVEEESNASSSAQSLSQPIEVDADNEYNLFAEDVGPKIYQVKGNIVTPPIITKNLTEAFKFLPIFGTPKNTADLDEFQTAKVREYVGCDLSDEDFSKLAKFCSPHHLKTGNELKMSSRNPTQEPLPDHIISTLEAADFDGNLRLVKKLKLRVDKDDRHLYAKRLKYRGMKLLPLPQNEDYKISLSPLEPGKDLVFRVRVYRPFYCSNRDRHNTRHSVFSNDIVLLGRQKLTALRDRLVCPNDLSMRVDVSQNPEDQPETTAKDLFPSGFLFINNVFYVDTREGCKDLSAPIRQWARQRKLGDFPHHDMVQVSLDQLLVKLGHPEVYVHQGNCEHLFTFSEVRLLNATDPLRQSVYPFHTAISQNQTIYCTTCTELGAKWIVTGCSRVPFDPAFFCESCFKLYLYKDGKKVCNFQAYCYRGNEINLLKPIS</sequence>
<evidence type="ECO:0000256" key="5">
    <source>
        <dbReference type="ARBA" id="ARBA00023125"/>
    </source>
</evidence>
<name>A0ABM3LTG6_BICAN</name>
<dbReference type="Proteomes" id="UP001652582">
    <property type="component" value="Chromosome 17"/>
</dbReference>
<reference evidence="12" key="1">
    <citation type="submission" date="2025-08" db="UniProtKB">
        <authorList>
            <consortium name="RefSeq"/>
        </authorList>
    </citation>
    <scope>IDENTIFICATION</scope>
</reference>
<evidence type="ECO:0000313" key="12">
    <source>
        <dbReference type="RefSeq" id="XP_052742357.1"/>
    </source>
</evidence>
<comment type="subcellular location">
    <subcellularLocation>
        <location evidence="1">Nucleus</location>
    </subcellularLocation>
</comment>
<evidence type="ECO:0000256" key="1">
    <source>
        <dbReference type="ARBA" id="ARBA00004123"/>
    </source>
</evidence>
<dbReference type="PANTHER" id="PTHR13421">
    <property type="entry name" value="SNRNA-ACTIVATING PROTEIN COMPLEX SUBUNIT 3"/>
    <property type="match status" value="1"/>
</dbReference>
<evidence type="ECO:0000256" key="9">
    <source>
        <dbReference type="ARBA" id="ARBA00025958"/>
    </source>
</evidence>
<dbReference type="InterPro" id="IPR022042">
    <property type="entry name" value="snRNA-activating_su3"/>
</dbReference>
<keyword evidence="6" id="KW-0804">Transcription</keyword>
<proteinExistence type="inferred from homology"/>
<comment type="similarity">
    <text evidence="2">Belongs to the SNAPC3/SRD2 family.</text>
</comment>
<protein>
    <recommendedName>
        <fullName evidence="3">snRNA-activating protein complex subunit 3</fullName>
    </recommendedName>
    <alternativeName>
        <fullName evidence="10">Small nuclear RNA-activating complex polypeptide 3</fullName>
    </alternativeName>
</protein>
<gene>
    <name evidence="12" type="primary">LOC112051274</name>
</gene>
<evidence type="ECO:0000256" key="4">
    <source>
        <dbReference type="ARBA" id="ARBA00023015"/>
    </source>
</evidence>
<organism evidence="11 12">
    <name type="scientific">Bicyclus anynana</name>
    <name type="common">Squinting bush brown butterfly</name>
    <dbReference type="NCBI Taxonomy" id="110368"/>
    <lineage>
        <taxon>Eukaryota</taxon>
        <taxon>Metazoa</taxon>
        <taxon>Ecdysozoa</taxon>
        <taxon>Arthropoda</taxon>
        <taxon>Hexapoda</taxon>
        <taxon>Insecta</taxon>
        <taxon>Pterygota</taxon>
        <taxon>Neoptera</taxon>
        <taxon>Endopterygota</taxon>
        <taxon>Lepidoptera</taxon>
        <taxon>Glossata</taxon>
        <taxon>Ditrysia</taxon>
        <taxon>Papilionoidea</taxon>
        <taxon>Nymphalidae</taxon>
        <taxon>Satyrinae</taxon>
        <taxon>Satyrini</taxon>
        <taxon>Mycalesina</taxon>
        <taxon>Bicyclus</taxon>
    </lineage>
</organism>
<evidence type="ECO:0000313" key="11">
    <source>
        <dbReference type="Proteomes" id="UP001652582"/>
    </source>
</evidence>
<evidence type="ECO:0000256" key="8">
    <source>
        <dbReference type="ARBA" id="ARBA00025193"/>
    </source>
</evidence>
<keyword evidence="4" id="KW-0805">Transcription regulation</keyword>
<evidence type="ECO:0000256" key="6">
    <source>
        <dbReference type="ARBA" id="ARBA00023163"/>
    </source>
</evidence>